<keyword evidence="4" id="KW-1185">Reference proteome</keyword>
<sequence>MAAVTDSKIPYTRMDVCNRSLETVKHSRNLGMEVLSAEEEGVRVRLPWREDLVGNPDTGVLHGGAVFAMMDQAGGMANSCRLYPNFEITPTIDFRVDHLHAPTPGKAVVCHASCYRLTDHVTFVRLTTWEEGKEDGEPVATGLATYTRMKIDKNGRVVS</sequence>
<dbReference type="InterPro" id="IPR006683">
    <property type="entry name" value="Thioestr_dom"/>
</dbReference>
<gene>
    <name evidence="3" type="ORF">Y5W_02656</name>
</gene>
<protein>
    <submittedName>
        <fullName evidence="3">Thioesterase superfamily protein</fullName>
    </submittedName>
</protein>
<proteinExistence type="predicted"/>
<evidence type="ECO:0000259" key="2">
    <source>
        <dbReference type="Pfam" id="PF03061"/>
    </source>
</evidence>
<dbReference type="SUPFAM" id="SSF54637">
    <property type="entry name" value="Thioesterase/thiol ester dehydrase-isomerase"/>
    <property type="match status" value="1"/>
</dbReference>
<dbReference type="EMBL" id="ARXX01000043">
    <property type="protein sequence ID" value="MBF5057362.1"/>
    <property type="molecule type" value="Genomic_DNA"/>
</dbReference>
<dbReference type="InterPro" id="IPR029069">
    <property type="entry name" value="HotDog_dom_sf"/>
</dbReference>
<dbReference type="Pfam" id="PF03061">
    <property type="entry name" value="4HBT"/>
    <property type="match status" value="1"/>
</dbReference>
<feature type="domain" description="Thioesterase" evidence="2">
    <location>
        <begin position="59"/>
        <end position="133"/>
    </location>
</feature>
<evidence type="ECO:0000256" key="1">
    <source>
        <dbReference type="ARBA" id="ARBA00022801"/>
    </source>
</evidence>
<dbReference type="PANTHER" id="PTHR43240">
    <property type="entry name" value="1,4-DIHYDROXY-2-NAPHTHOYL-COA THIOESTERASE 1"/>
    <property type="match status" value="1"/>
</dbReference>
<accession>A0ABS0ATA5</accession>
<dbReference type="Proteomes" id="UP000662703">
    <property type="component" value="Unassembled WGS sequence"/>
</dbReference>
<dbReference type="NCBIfam" id="TIGR00369">
    <property type="entry name" value="unchar_dom_1"/>
    <property type="match status" value="1"/>
</dbReference>
<dbReference type="CDD" id="cd03443">
    <property type="entry name" value="PaaI_thioesterase"/>
    <property type="match status" value="1"/>
</dbReference>
<evidence type="ECO:0000313" key="4">
    <source>
        <dbReference type="Proteomes" id="UP000662703"/>
    </source>
</evidence>
<dbReference type="Gene3D" id="3.10.129.10">
    <property type="entry name" value="Hotdog Thioesterase"/>
    <property type="match status" value="1"/>
</dbReference>
<organism evidence="3 4">
    <name type="scientific">Alloalcanivorax profundimaris</name>
    <dbReference type="NCBI Taxonomy" id="2735259"/>
    <lineage>
        <taxon>Bacteria</taxon>
        <taxon>Pseudomonadati</taxon>
        <taxon>Pseudomonadota</taxon>
        <taxon>Gammaproteobacteria</taxon>
        <taxon>Oceanospirillales</taxon>
        <taxon>Alcanivoracaceae</taxon>
        <taxon>Alloalcanivorax</taxon>
    </lineage>
</organism>
<reference evidence="3 4" key="1">
    <citation type="submission" date="2012-09" db="EMBL/GenBank/DDBJ databases">
        <title>Genome Sequence of alkane-degrading Bacterium Alcanivorax sp. 521-1.</title>
        <authorList>
            <person name="Lai Q."/>
            <person name="Shao Z."/>
        </authorList>
    </citation>
    <scope>NUCLEOTIDE SEQUENCE [LARGE SCALE GENOMIC DNA]</scope>
    <source>
        <strain evidence="3 4">521-1</strain>
    </source>
</reference>
<dbReference type="PANTHER" id="PTHR43240:SF7">
    <property type="entry name" value="BLR7284 PROTEIN"/>
    <property type="match status" value="1"/>
</dbReference>
<evidence type="ECO:0000313" key="3">
    <source>
        <dbReference type="EMBL" id="MBF5057362.1"/>
    </source>
</evidence>
<comment type="caution">
    <text evidence="3">The sequence shown here is derived from an EMBL/GenBank/DDBJ whole genome shotgun (WGS) entry which is preliminary data.</text>
</comment>
<keyword evidence="1" id="KW-0378">Hydrolase</keyword>
<name>A0ABS0ATA5_9GAMM</name>
<dbReference type="InterPro" id="IPR003736">
    <property type="entry name" value="PAAI_dom"/>
</dbReference>